<dbReference type="OrthoDB" id="9807407at2"/>
<gene>
    <name evidence="1" type="ordered locus">Rleg_7115</name>
</gene>
<accession>C6B7R6</accession>
<dbReference type="EMBL" id="CP001624">
    <property type="protein sequence ID" value="ACS60124.1"/>
    <property type="molecule type" value="Genomic_DNA"/>
</dbReference>
<evidence type="ECO:0000313" key="1">
    <source>
        <dbReference type="EMBL" id="ACS60124.1"/>
    </source>
</evidence>
<keyword evidence="1" id="KW-0614">Plasmid</keyword>
<geneLocation type="plasmid" evidence="1 2">
    <name>pR132502</name>
</geneLocation>
<dbReference type="HOGENOM" id="CLU_1561650_0_0_5"/>
<sequence length="171" mass="19502">MNKRWNLPARSYLLLPDSEVRSPIPTRTVDSRRVADFLTRELTMFSHIMIGARDLETMVSFFDDVLAPLDPRRVVELEDVAGVIRRKRERRWPRFALRRPINGLRATCYLDNTHDPRLSGIVNTGLSTSHHLNQIKKLSGKPIATTPTAIFSDGERTYSLSVVKADFITAL</sequence>
<name>C6B7R6_RHILS</name>
<protein>
    <submittedName>
        <fullName evidence="1">Uncharacterized protein</fullName>
    </submittedName>
</protein>
<dbReference type="AlphaFoldDB" id="C6B7R6"/>
<dbReference type="KEGG" id="rlg:Rleg_7115"/>
<dbReference type="Proteomes" id="UP000002256">
    <property type="component" value="Plasmid pR132502"/>
</dbReference>
<dbReference type="InterPro" id="IPR029068">
    <property type="entry name" value="Glyas_Bleomycin-R_OHBP_Dase"/>
</dbReference>
<dbReference type="Gene3D" id="3.10.180.10">
    <property type="entry name" value="2,3-Dihydroxybiphenyl 1,2-Dioxygenase, domain 1"/>
    <property type="match status" value="1"/>
</dbReference>
<evidence type="ECO:0000313" key="2">
    <source>
        <dbReference type="Proteomes" id="UP000002256"/>
    </source>
</evidence>
<proteinExistence type="predicted"/>
<reference evidence="1 2" key="1">
    <citation type="journal article" date="2010" name="Stand. Genomic Sci.">
        <title>Complete genome sequence of Rhizobium leguminosarum bv. trifolii strain WSM1325, an effective microsymbiont of annual Mediterranean clovers.</title>
        <authorList>
            <person name="Reeve W."/>
            <person name="O'Hara G."/>
            <person name="Chain P."/>
            <person name="Ardley J."/>
            <person name="Brau L."/>
            <person name="Nandesena K."/>
            <person name="Tiwari R."/>
            <person name="Copeland A."/>
            <person name="Nolan M."/>
            <person name="Han C."/>
            <person name="Brettin T."/>
            <person name="Land M."/>
            <person name="Ovchinikova G."/>
            <person name="Ivanova N."/>
            <person name="Mavromatis K."/>
            <person name="Markowitz V."/>
            <person name="Kyrpides N."/>
            <person name="Melino V."/>
            <person name="Denton M."/>
            <person name="Yates R."/>
            <person name="Howieson J."/>
        </authorList>
    </citation>
    <scope>NUCLEOTIDE SEQUENCE [LARGE SCALE GENOMIC DNA]</scope>
    <source>
        <strain evidence="1 2">WSM1325</strain>
        <plasmid evidence="2">Plasmid pR132502</plasmid>
    </source>
</reference>
<organism evidence="1 2">
    <name type="scientific">Rhizobium leguminosarum bv. trifolii (strain WSM1325)</name>
    <dbReference type="NCBI Taxonomy" id="395491"/>
    <lineage>
        <taxon>Bacteria</taxon>
        <taxon>Pseudomonadati</taxon>
        <taxon>Pseudomonadota</taxon>
        <taxon>Alphaproteobacteria</taxon>
        <taxon>Hyphomicrobiales</taxon>
        <taxon>Rhizobiaceae</taxon>
        <taxon>Rhizobium/Agrobacterium group</taxon>
        <taxon>Rhizobium</taxon>
    </lineage>
</organism>